<accession>A0A1H6TEB6</accession>
<evidence type="ECO:0000259" key="6">
    <source>
        <dbReference type="PROSITE" id="PS50109"/>
    </source>
</evidence>
<evidence type="ECO:0000256" key="4">
    <source>
        <dbReference type="SAM" id="Phobius"/>
    </source>
</evidence>
<sequence>MNFIRFVFLPLFVLFSSSLKAEEIDFDGKDILIGKYLEMAEDTNNNYDFPNFPKTVKFVRSEFETPNLGLSKSTYWIKFTVRNTSEDPKIFLELAYPMLHSCELFSLDSGKIESRSILETYSFREREVNHQSIVFKLLINKGSAKTFYLKIKGGRQVVLPLILRSENGFFQSALLSEIITGIFIGIILVMILYNLFIYFSTRDKSYLYYVLYILFIGLAQTTLNGYTFKYLWPQAHYFNNTAIVWFSALAGIFAIFFIKEFLHISERAPIWGKLLYVIVALYVIAVFFAITGNGMLSYRFVDLGGLTGAILTFVIALKLSLLGYRPAKFFLLAWSIFLLGLILFVMRNLNLLQYNVFTNYTMQFGTAIEVILLSFALADKINILKKERELSQEQALRVSLENQKIIKEQNIVLEKRVDERTVELRKSYSDLNDTLTKLKDAQSQLIESEKMASLGQLTAGIAHEINNPINFVSSNIRPLRRDIDDVMEILDSYNEIRQIDSIEGVHKKMGEIEKLKADLDIEYIKTELGQLLTGMEDGARRTVEIVKGLKVFSRVDESDLNFVNINEGIESTLVILNYQMGTNLNLIKDLGSIPNVECYGGKMNQVFMNILTNSIYAVQKEDLIDRKPTIWVRTFLKDSEHITISIKDNGIGMSPEVKAKIYDPFFTTKDVGEGTGLGLSIVFKIIEVHYGTIEVISEVNKGTEFVITLPITKKLALS</sequence>
<keyword evidence="8" id="KW-1185">Reference proteome</keyword>
<organism evidence="7 8">
    <name type="scientific">Dyadobacter koreensis</name>
    <dbReference type="NCBI Taxonomy" id="408657"/>
    <lineage>
        <taxon>Bacteria</taxon>
        <taxon>Pseudomonadati</taxon>
        <taxon>Bacteroidota</taxon>
        <taxon>Cytophagia</taxon>
        <taxon>Cytophagales</taxon>
        <taxon>Spirosomataceae</taxon>
        <taxon>Dyadobacter</taxon>
    </lineage>
</organism>
<dbReference type="Gene3D" id="1.10.287.130">
    <property type="match status" value="1"/>
</dbReference>
<dbReference type="InterPro" id="IPR036890">
    <property type="entry name" value="HATPase_C_sf"/>
</dbReference>
<feature type="transmembrane region" description="Helical" evidence="4">
    <location>
        <begin position="298"/>
        <end position="317"/>
    </location>
</feature>
<dbReference type="InterPro" id="IPR005467">
    <property type="entry name" value="His_kinase_dom"/>
</dbReference>
<name>A0A1H6TEB6_9BACT</name>
<dbReference type="Proteomes" id="UP000199532">
    <property type="component" value="Unassembled WGS sequence"/>
</dbReference>
<dbReference type="EC" id="2.7.13.3" evidence="2"/>
<dbReference type="Gene3D" id="2.60.40.2380">
    <property type="match status" value="1"/>
</dbReference>
<feature type="transmembrane region" description="Helical" evidence="4">
    <location>
        <begin position="178"/>
        <end position="199"/>
    </location>
</feature>
<keyword evidence="4" id="KW-0812">Transmembrane</keyword>
<dbReference type="InterPro" id="IPR011623">
    <property type="entry name" value="7TMR_DISM_rcpt_extracell_dom1"/>
</dbReference>
<dbReference type="Pfam" id="PF07696">
    <property type="entry name" value="7TMR-DISMED2"/>
    <property type="match status" value="1"/>
</dbReference>
<feature type="transmembrane region" description="Helical" evidence="4">
    <location>
        <begin position="206"/>
        <end position="223"/>
    </location>
</feature>
<keyword evidence="4" id="KW-0472">Membrane</keyword>
<dbReference type="SMART" id="SM00387">
    <property type="entry name" value="HATPase_c"/>
    <property type="match status" value="1"/>
</dbReference>
<feature type="signal peptide" evidence="5">
    <location>
        <begin position="1"/>
        <end position="21"/>
    </location>
</feature>
<feature type="domain" description="Histidine kinase" evidence="6">
    <location>
        <begin position="460"/>
        <end position="713"/>
    </location>
</feature>
<evidence type="ECO:0000256" key="1">
    <source>
        <dbReference type="ARBA" id="ARBA00000085"/>
    </source>
</evidence>
<feature type="chain" id="PRO_5011582053" description="histidine kinase" evidence="5">
    <location>
        <begin position="22"/>
        <end position="718"/>
    </location>
</feature>
<gene>
    <name evidence="7" type="ORF">SAMN04487995_2035</name>
</gene>
<reference evidence="7 8" key="1">
    <citation type="submission" date="2016-10" db="EMBL/GenBank/DDBJ databases">
        <authorList>
            <person name="de Groot N.N."/>
        </authorList>
    </citation>
    <scope>NUCLEOTIDE SEQUENCE [LARGE SCALE GENOMIC DNA]</scope>
    <source>
        <strain evidence="7 8">DSM 19938</strain>
    </source>
</reference>
<dbReference type="PRINTS" id="PR00344">
    <property type="entry name" value="BCTRLSENSOR"/>
</dbReference>
<evidence type="ECO:0000256" key="3">
    <source>
        <dbReference type="ARBA" id="ARBA00022553"/>
    </source>
</evidence>
<dbReference type="Gene3D" id="3.30.565.10">
    <property type="entry name" value="Histidine kinase-like ATPase, C-terminal domain"/>
    <property type="match status" value="1"/>
</dbReference>
<dbReference type="PANTHER" id="PTHR43065">
    <property type="entry name" value="SENSOR HISTIDINE KINASE"/>
    <property type="match status" value="1"/>
</dbReference>
<dbReference type="SUPFAM" id="SSF47384">
    <property type="entry name" value="Homodimeric domain of signal transducing histidine kinase"/>
    <property type="match status" value="1"/>
</dbReference>
<keyword evidence="5" id="KW-0732">Signal</keyword>
<dbReference type="InterPro" id="IPR036097">
    <property type="entry name" value="HisK_dim/P_sf"/>
</dbReference>
<evidence type="ECO:0000313" key="8">
    <source>
        <dbReference type="Proteomes" id="UP000199532"/>
    </source>
</evidence>
<feature type="transmembrane region" description="Helical" evidence="4">
    <location>
        <begin position="243"/>
        <end position="262"/>
    </location>
</feature>
<feature type="transmembrane region" description="Helical" evidence="4">
    <location>
        <begin position="329"/>
        <end position="348"/>
    </location>
</feature>
<evidence type="ECO:0000313" key="7">
    <source>
        <dbReference type="EMBL" id="SEI75427.1"/>
    </source>
</evidence>
<dbReference type="InterPro" id="IPR004358">
    <property type="entry name" value="Sig_transdc_His_kin-like_C"/>
</dbReference>
<dbReference type="Pfam" id="PF07695">
    <property type="entry name" value="7TMR-DISM_7TM"/>
    <property type="match status" value="1"/>
</dbReference>
<comment type="catalytic activity">
    <reaction evidence="1">
        <text>ATP + protein L-histidine = ADP + protein N-phospho-L-histidine.</text>
        <dbReference type="EC" id="2.7.13.3"/>
    </reaction>
</comment>
<dbReference type="SUPFAM" id="SSF55874">
    <property type="entry name" value="ATPase domain of HSP90 chaperone/DNA topoisomerase II/histidine kinase"/>
    <property type="match status" value="1"/>
</dbReference>
<proteinExistence type="predicted"/>
<evidence type="ECO:0000256" key="2">
    <source>
        <dbReference type="ARBA" id="ARBA00012438"/>
    </source>
</evidence>
<feature type="transmembrane region" description="Helical" evidence="4">
    <location>
        <begin position="360"/>
        <end position="378"/>
    </location>
</feature>
<dbReference type="CDD" id="cd00082">
    <property type="entry name" value="HisKA"/>
    <property type="match status" value="1"/>
</dbReference>
<protein>
    <recommendedName>
        <fullName evidence="2">histidine kinase</fullName>
        <ecNumber evidence="2">2.7.13.3</ecNumber>
    </recommendedName>
</protein>
<dbReference type="STRING" id="408657.SAMN04487995_2035"/>
<keyword evidence="3" id="KW-0597">Phosphoprotein</keyword>
<keyword evidence="4" id="KW-1133">Transmembrane helix</keyword>
<feature type="transmembrane region" description="Helical" evidence="4">
    <location>
        <begin position="274"/>
        <end position="292"/>
    </location>
</feature>
<dbReference type="Pfam" id="PF02518">
    <property type="entry name" value="HATPase_c"/>
    <property type="match status" value="1"/>
</dbReference>
<dbReference type="EMBL" id="FNXY01000003">
    <property type="protein sequence ID" value="SEI75427.1"/>
    <property type="molecule type" value="Genomic_DNA"/>
</dbReference>
<evidence type="ECO:0000256" key="5">
    <source>
        <dbReference type="SAM" id="SignalP"/>
    </source>
</evidence>
<dbReference type="InterPro" id="IPR003594">
    <property type="entry name" value="HATPase_dom"/>
</dbReference>
<dbReference type="PANTHER" id="PTHR43065:SF50">
    <property type="entry name" value="HISTIDINE KINASE"/>
    <property type="match status" value="1"/>
</dbReference>
<dbReference type="InterPro" id="IPR003661">
    <property type="entry name" value="HisK_dim/P_dom"/>
</dbReference>
<dbReference type="InterPro" id="IPR011622">
    <property type="entry name" value="7TMR_DISM_rcpt_extracell_dom2"/>
</dbReference>
<dbReference type="PROSITE" id="PS50109">
    <property type="entry name" value="HIS_KIN"/>
    <property type="match status" value="1"/>
</dbReference>
<dbReference type="AlphaFoldDB" id="A0A1H6TEB6"/>
<dbReference type="GO" id="GO:0000155">
    <property type="term" value="F:phosphorelay sensor kinase activity"/>
    <property type="evidence" value="ECO:0007669"/>
    <property type="project" value="InterPro"/>
</dbReference>